<evidence type="ECO:0000256" key="5">
    <source>
        <dbReference type="ARBA" id="ARBA00023136"/>
    </source>
</evidence>
<feature type="transmembrane region" description="Helical" evidence="6">
    <location>
        <begin position="191"/>
        <end position="215"/>
    </location>
</feature>
<sequence length="439" mass="49510">MFKNIIKKVKGAFKEHDFLKNAFSIFYLQTISSIIGFVSTFLLLKAIGVSGIGIIAILTTYVNFYIGIFSFQSYSAIIKFGQEAKHHNDILLLKTYIKRAFIQDVISSLITLIVAFSCIKLTSDYFEITNEAQKYIYIYLILIPFSIFRSVSAILRLNNDFTTGPTIAITSSVLRLISISVGTILNFSLSYFIISELIIGVLGYVLHIIVGAICLKKMNCLDFFKVKLNRDKKFTHFNIYNNLVSTLDLPTGHLTNFIINKLLGVEVFGVFTIISKFGAIFNQLISALTQSLFPELSKLVAERQINLAFKIVKKTFFVISIIGFLVSSIFMLTHKFWLFYLIPATTYNGYTLSIYTIYLSITGAVAGVHLLFVSLNFVKYNIPIVIFCNAIYIVLLILLSNWFGLIGAIGALLLQSILISSIKYFFMLKKVKEVKLSNV</sequence>
<organism evidence="7 8">
    <name type="scientific">Pedobacter alpinus</name>
    <dbReference type="NCBI Taxonomy" id="1590643"/>
    <lineage>
        <taxon>Bacteria</taxon>
        <taxon>Pseudomonadati</taxon>
        <taxon>Bacteroidota</taxon>
        <taxon>Sphingobacteriia</taxon>
        <taxon>Sphingobacteriales</taxon>
        <taxon>Sphingobacteriaceae</taxon>
        <taxon>Pedobacter</taxon>
    </lineage>
</organism>
<evidence type="ECO:0000256" key="6">
    <source>
        <dbReference type="SAM" id="Phobius"/>
    </source>
</evidence>
<keyword evidence="5 6" id="KW-0472">Membrane</keyword>
<evidence type="ECO:0000313" key="7">
    <source>
        <dbReference type="EMBL" id="MFD2733146.1"/>
    </source>
</evidence>
<keyword evidence="3 6" id="KW-0812">Transmembrane</keyword>
<feature type="transmembrane region" description="Helical" evidence="6">
    <location>
        <begin position="380"/>
        <end position="399"/>
    </location>
</feature>
<keyword evidence="4 6" id="KW-1133">Transmembrane helix</keyword>
<feature type="transmembrane region" description="Helical" evidence="6">
    <location>
        <begin position="135"/>
        <end position="155"/>
    </location>
</feature>
<feature type="transmembrane region" description="Helical" evidence="6">
    <location>
        <begin position="405"/>
        <end position="426"/>
    </location>
</feature>
<name>A0ABW5TYA2_9SPHI</name>
<dbReference type="RefSeq" id="WP_379042207.1">
    <property type="nucleotide sequence ID" value="NZ_JBHSKW010000020.1"/>
</dbReference>
<protein>
    <submittedName>
        <fullName evidence="7">Lipopolysaccharide biosynthesis protein</fullName>
    </submittedName>
</protein>
<dbReference type="PANTHER" id="PTHR30250">
    <property type="entry name" value="PST FAMILY PREDICTED COLANIC ACID TRANSPORTER"/>
    <property type="match status" value="1"/>
</dbReference>
<dbReference type="EMBL" id="JBHULV010000052">
    <property type="protein sequence ID" value="MFD2733146.1"/>
    <property type="molecule type" value="Genomic_DNA"/>
</dbReference>
<dbReference type="InterPro" id="IPR002797">
    <property type="entry name" value="Polysacc_synth"/>
</dbReference>
<feature type="transmembrane region" description="Helical" evidence="6">
    <location>
        <begin position="316"/>
        <end position="340"/>
    </location>
</feature>
<evidence type="ECO:0000256" key="4">
    <source>
        <dbReference type="ARBA" id="ARBA00022989"/>
    </source>
</evidence>
<comment type="subcellular location">
    <subcellularLocation>
        <location evidence="1">Cell membrane</location>
        <topology evidence="1">Multi-pass membrane protein</topology>
    </subcellularLocation>
</comment>
<evidence type="ECO:0000256" key="2">
    <source>
        <dbReference type="ARBA" id="ARBA00022475"/>
    </source>
</evidence>
<proteinExistence type="predicted"/>
<comment type="caution">
    <text evidence="7">The sequence shown here is derived from an EMBL/GenBank/DDBJ whole genome shotgun (WGS) entry which is preliminary data.</text>
</comment>
<reference evidence="8" key="1">
    <citation type="journal article" date="2019" name="Int. J. Syst. Evol. Microbiol.">
        <title>The Global Catalogue of Microorganisms (GCM) 10K type strain sequencing project: providing services to taxonomists for standard genome sequencing and annotation.</title>
        <authorList>
            <consortium name="The Broad Institute Genomics Platform"/>
            <consortium name="The Broad Institute Genome Sequencing Center for Infectious Disease"/>
            <person name="Wu L."/>
            <person name="Ma J."/>
        </authorList>
    </citation>
    <scope>NUCLEOTIDE SEQUENCE [LARGE SCALE GENOMIC DNA]</scope>
    <source>
        <strain evidence="8">KCTC 42456</strain>
    </source>
</reference>
<dbReference type="PANTHER" id="PTHR30250:SF11">
    <property type="entry name" value="O-ANTIGEN TRANSPORTER-RELATED"/>
    <property type="match status" value="1"/>
</dbReference>
<keyword evidence="8" id="KW-1185">Reference proteome</keyword>
<evidence type="ECO:0000256" key="3">
    <source>
        <dbReference type="ARBA" id="ARBA00022692"/>
    </source>
</evidence>
<feature type="transmembrane region" description="Helical" evidence="6">
    <location>
        <begin position="352"/>
        <end position="373"/>
    </location>
</feature>
<feature type="transmembrane region" description="Helical" evidence="6">
    <location>
        <begin position="21"/>
        <end position="44"/>
    </location>
</feature>
<gene>
    <name evidence="7" type="ORF">ACFSSE_15665</name>
</gene>
<dbReference type="InterPro" id="IPR050833">
    <property type="entry name" value="Poly_Biosynth_Transport"/>
</dbReference>
<evidence type="ECO:0000256" key="1">
    <source>
        <dbReference type="ARBA" id="ARBA00004651"/>
    </source>
</evidence>
<evidence type="ECO:0000313" key="8">
    <source>
        <dbReference type="Proteomes" id="UP001597546"/>
    </source>
</evidence>
<accession>A0ABW5TYA2</accession>
<keyword evidence="2" id="KW-1003">Cell membrane</keyword>
<feature type="transmembrane region" description="Helical" evidence="6">
    <location>
        <begin position="50"/>
        <end position="71"/>
    </location>
</feature>
<dbReference type="Proteomes" id="UP001597546">
    <property type="component" value="Unassembled WGS sequence"/>
</dbReference>
<dbReference type="Pfam" id="PF01943">
    <property type="entry name" value="Polysacc_synt"/>
    <property type="match status" value="1"/>
</dbReference>